<organism evidence="1">
    <name type="scientific">marine sediment metagenome</name>
    <dbReference type="NCBI Taxonomy" id="412755"/>
    <lineage>
        <taxon>unclassified sequences</taxon>
        <taxon>metagenomes</taxon>
        <taxon>ecological metagenomes</taxon>
    </lineage>
</organism>
<evidence type="ECO:0000313" key="1">
    <source>
        <dbReference type="EMBL" id="KKK80489.1"/>
    </source>
</evidence>
<sequence length="34" mass="3776">MIGLYLKDLATGIAIRAVSHFHEKSESKMLTVTD</sequence>
<gene>
    <name evidence="1" type="ORF">LCGC14_2823020</name>
</gene>
<accession>A0A0F9APX4</accession>
<proteinExistence type="predicted"/>
<protein>
    <submittedName>
        <fullName evidence="1">Uncharacterized protein</fullName>
    </submittedName>
</protein>
<dbReference type="EMBL" id="LAZR01053559">
    <property type="protein sequence ID" value="KKK80489.1"/>
    <property type="molecule type" value="Genomic_DNA"/>
</dbReference>
<dbReference type="AlphaFoldDB" id="A0A0F9APX4"/>
<name>A0A0F9APX4_9ZZZZ</name>
<reference evidence="1" key="1">
    <citation type="journal article" date="2015" name="Nature">
        <title>Complex archaea that bridge the gap between prokaryotes and eukaryotes.</title>
        <authorList>
            <person name="Spang A."/>
            <person name="Saw J.H."/>
            <person name="Jorgensen S.L."/>
            <person name="Zaremba-Niedzwiedzka K."/>
            <person name="Martijn J."/>
            <person name="Lind A.E."/>
            <person name="van Eijk R."/>
            <person name="Schleper C."/>
            <person name="Guy L."/>
            <person name="Ettema T.J."/>
        </authorList>
    </citation>
    <scope>NUCLEOTIDE SEQUENCE</scope>
</reference>
<comment type="caution">
    <text evidence="1">The sequence shown here is derived from an EMBL/GenBank/DDBJ whole genome shotgun (WGS) entry which is preliminary data.</text>
</comment>
<feature type="non-terminal residue" evidence="1">
    <location>
        <position position="34"/>
    </location>
</feature>